<gene>
    <name evidence="5" type="ORF">R5R35_010316</name>
</gene>
<dbReference type="GO" id="GO:0005730">
    <property type="term" value="C:nucleolus"/>
    <property type="evidence" value="ECO:0007669"/>
    <property type="project" value="UniProtKB-SubCell"/>
</dbReference>
<keyword evidence="6" id="KW-1185">Reference proteome</keyword>
<dbReference type="InterPro" id="IPR039883">
    <property type="entry name" value="Fcf2/DNTTIP2"/>
</dbReference>
<dbReference type="Pfam" id="PF08698">
    <property type="entry name" value="Fcf2"/>
    <property type="match status" value="1"/>
</dbReference>
<keyword evidence="2" id="KW-0539">Nucleus</keyword>
<comment type="caution">
    <text evidence="5">The sequence shown here is derived from an EMBL/GenBank/DDBJ whole genome shotgun (WGS) entry which is preliminary data.</text>
</comment>
<dbReference type="GO" id="GO:0003723">
    <property type="term" value="F:RNA binding"/>
    <property type="evidence" value="ECO:0007669"/>
    <property type="project" value="TreeGrafter"/>
</dbReference>
<dbReference type="Proteomes" id="UP001378592">
    <property type="component" value="Unassembled WGS sequence"/>
</dbReference>
<evidence type="ECO:0000256" key="2">
    <source>
        <dbReference type="ARBA" id="ARBA00023242"/>
    </source>
</evidence>
<comment type="subcellular location">
    <subcellularLocation>
        <location evidence="1">Nucleus</location>
        <location evidence="1">Nucleolus</location>
    </subcellularLocation>
</comment>
<name>A0AAN9VFL9_9ORTH</name>
<dbReference type="GO" id="GO:0006396">
    <property type="term" value="P:RNA processing"/>
    <property type="evidence" value="ECO:0007669"/>
    <property type="project" value="TreeGrafter"/>
</dbReference>
<sequence length="264" mass="31100">MEHNFDIKEMFEEGAKEFDVLMSQLSDESSDDELPCPSSEVKKTENVDKVIRSVDVFSNKVEGRRGEEISFDDTYVDLLAKKELKPTKSKKTEEIVNCAMKKSAIGPDFETLESVPPFAITRRRMLQEKRKKRESTKGENWFNMPAAEITDEKKHDLEVLKMRSVLDPKQFYKKNVLNKTPKYFQVGTVIESPADFYSSRIPKKQRKKTMVDELLADAEFQRYNKRRYIEIIEQRRKTDYKAHRLASRLKRKRNTKKQKTKQKS</sequence>
<dbReference type="InterPro" id="IPR014810">
    <property type="entry name" value="Fcf2_C"/>
</dbReference>
<proteinExistence type="predicted"/>
<dbReference type="PANTHER" id="PTHR21686:SF12">
    <property type="entry name" value="DEOXYNUCLEOTIDYLTRANSFERASE TERMINAL-INTERACTING PROTEIN 2"/>
    <property type="match status" value="1"/>
</dbReference>
<feature type="domain" description="Fcf2 pre-rRNA processing C-terminal" evidence="4">
    <location>
        <begin position="134"/>
        <end position="227"/>
    </location>
</feature>
<organism evidence="5 6">
    <name type="scientific">Gryllus longicercus</name>
    <dbReference type="NCBI Taxonomy" id="2509291"/>
    <lineage>
        <taxon>Eukaryota</taxon>
        <taxon>Metazoa</taxon>
        <taxon>Ecdysozoa</taxon>
        <taxon>Arthropoda</taxon>
        <taxon>Hexapoda</taxon>
        <taxon>Insecta</taxon>
        <taxon>Pterygota</taxon>
        <taxon>Neoptera</taxon>
        <taxon>Polyneoptera</taxon>
        <taxon>Orthoptera</taxon>
        <taxon>Ensifera</taxon>
        <taxon>Gryllidea</taxon>
        <taxon>Grylloidea</taxon>
        <taxon>Gryllidae</taxon>
        <taxon>Gryllinae</taxon>
        <taxon>Gryllus</taxon>
    </lineage>
</organism>
<evidence type="ECO:0000256" key="1">
    <source>
        <dbReference type="ARBA" id="ARBA00004604"/>
    </source>
</evidence>
<protein>
    <recommendedName>
        <fullName evidence="4">Fcf2 pre-rRNA processing C-terminal domain-containing protein</fullName>
    </recommendedName>
</protein>
<evidence type="ECO:0000256" key="3">
    <source>
        <dbReference type="SAM" id="MobiDB-lite"/>
    </source>
</evidence>
<dbReference type="PANTHER" id="PTHR21686">
    <property type="entry name" value="DEOXYNUCLEOTIDYLTRANSFERASE TERMINAL-INTERACTING PROTEIN 2"/>
    <property type="match status" value="1"/>
</dbReference>
<feature type="compositionally biased region" description="Basic residues" evidence="3">
    <location>
        <begin position="243"/>
        <end position="264"/>
    </location>
</feature>
<accession>A0AAN9VFL9</accession>
<dbReference type="AlphaFoldDB" id="A0AAN9VFL9"/>
<reference evidence="5 6" key="1">
    <citation type="submission" date="2024-03" db="EMBL/GenBank/DDBJ databases">
        <title>The genome assembly and annotation of the cricket Gryllus longicercus Weissman &amp; Gray.</title>
        <authorList>
            <person name="Szrajer S."/>
            <person name="Gray D."/>
            <person name="Ylla G."/>
        </authorList>
    </citation>
    <scope>NUCLEOTIDE SEQUENCE [LARGE SCALE GENOMIC DNA]</scope>
    <source>
        <strain evidence="5">DAG 2021-001</strain>
        <tissue evidence="5">Whole body minus gut</tissue>
    </source>
</reference>
<evidence type="ECO:0000313" key="6">
    <source>
        <dbReference type="Proteomes" id="UP001378592"/>
    </source>
</evidence>
<dbReference type="EMBL" id="JAZDUA010000740">
    <property type="protein sequence ID" value="KAK7789535.1"/>
    <property type="molecule type" value="Genomic_DNA"/>
</dbReference>
<evidence type="ECO:0000313" key="5">
    <source>
        <dbReference type="EMBL" id="KAK7789535.1"/>
    </source>
</evidence>
<feature type="region of interest" description="Disordered" evidence="3">
    <location>
        <begin position="241"/>
        <end position="264"/>
    </location>
</feature>
<evidence type="ECO:0000259" key="4">
    <source>
        <dbReference type="Pfam" id="PF08698"/>
    </source>
</evidence>